<evidence type="ECO:0000313" key="12">
    <source>
        <dbReference type="Proteomes" id="UP000198424"/>
    </source>
</evidence>
<dbReference type="Pfam" id="PF00717">
    <property type="entry name" value="Peptidase_S24"/>
    <property type="match status" value="1"/>
</dbReference>
<keyword evidence="4 7" id="KW-0068">Autocatalytic cleavage</keyword>
<keyword evidence="6" id="KW-0742">SOS response</keyword>
<keyword evidence="5" id="KW-0234">DNA repair</keyword>
<evidence type="ECO:0000313" key="10">
    <source>
        <dbReference type="EMBL" id="OXA97714.1"/>
    </source>
</evidence>
<dbReference type="GO" id="GO:0009432">
    <property type="term" value="P:SOS response"/>
    <property type="evidence" value="ECO:0007669"/>
    <property type="project" value="UniProtKB-KW"/>
</dbReference>
<dbReference type="InterPro" id="IPR006197">
    <property type="entry name" value="Peptidase_S24_LexA"/>
</dbReference>
<evidence type="ECO:0000313" key="9">
    <source>
        <dbReference type="EMBL" id="KFF16920.1"/>
    </source>
</evidence>
<evidence type="ECO:0000256" key="5">
    <source>
        <dbReference type="ARBA" id="ARBA00023204"/>
    </source>
</evidence>
<accession>A0A086AJQ6</accession>
<dbReference type="PANTHER" id="PTHR33516:SF2">
    <property type="entry name" value="LEXA REPRESSOR-RELATED"/>
    <property type="match status" value="1"/>
</dbReference>
<dbReference type="STRING" id="991.IW20_09125"/>
<evidence type="ECO:0000259" key="8">
    <source>
        <dbReference type="Pfam" id="PF00717"/>
    </source>
</evidence>
<organism evidence="9 11">
    <name type="scientific">Flavobacterium hydatis</name>
    <name type="common">Cytophaga aquatilis</name>
    <dbReference type="NCBI Taxonomy" id="991"/>
    <lineage>
        <taxon>Bacteria</taxon>
        <taxon>Pseudomonadati</taxon>
        <taxon>Bacteroidota</taxon>
        <taxon>Flavobacteriia</taxon>
        <taxon>Flavobacteriales</taxon>
        <taxon>Flavobacteriaceae</taxon>
        <taxon>Flavobacterium</taxon>
    </lineage>
</organism>
<dbReference type="Proteomes" id="UP000028712">
    <property type="component" value="Unassembled WGS sequence"/>
</dbReference>
<dbReference type="PANTHER" id="PTHR33516">
    <property type="entry name" value="LEXA REPRESSOR"/>
    <property type="match status" value="1"/>
</dbReference>
<reference evidence="9 11" key="1">
    <citation type="submission" date="2014-07" db="EMBL/GenBank/DDBJ databases">
        <title>Genome of Flavobacterium hydatis DSM 2063.</title>
        <authorList>
            <person name="Pipes S.E."/>
            <person name="Stropko S.J."/>
            <person name="Newman J.D."/>
        </authorList>
    </citation>
    <scope>NUCLEOTIDE SEQUENCE [LARGE SCALE GENOMIC DNA]</scope>
    <source>
        <strain evidence="9 11">DSM 2063</strain>
    </source>
</reference>
<dbReference type="EMBL" id="JPRM01000012">
    <property type="protein sequence ID" value="KFF16920.1"/>
    <property type="molecule type" value="Genomic_DNA"/>
</dbReference>
<proteinExistence type="inferred from homology"/>
<dbReference type="AlphaFoldDB" id="A0A086AJQ6"/>
<comment type="caution">
    <text evidence="9">The sequence shown here is derived from an EMBL/GenBank/DDBJ whole genome shotgun (WGS) entry which is preliminary data.</text>
</comment>
<evidence type="ECO:0000313" key="11">
    <source>
        <dbReference type="Proteomes" id="UP000028712"/>
    </source>
</evidence>
<dbReference type="OrthoDB" id="9787787at2"/>
<dbReference type="InterPro" id="IPR036286">
    <property type="entry name" value="LexA/Signal_pep-like_sf"/>
</dbReference>
<dbReference type="GO" id="GO:0006355">
    <property type="term" value="P:regulation of DNA-templated transcription"/>
    <property type="evidence" value="ECO:0007669"/>
    <property type="project" value="InterPro"/>
</dbReference>
<comment type="similarity">
    <text evidence="1 7">Belongs to the peptidase S24 family.</text>
</comment>
<evidence type="ECO:0000256" key="7">
    <source>
        <dbReference type="RuleBase" id="RU003991"/>
    </source>
</evidence>
<dbReference type="InterPro" id="IPR050077">
    <property type="entry name" value="LexA_repressor"/>
</dbReference>
<dbReference type="PRINTS" id="PR00726">
    <property type="entry name" value="LEXASERPTASE"/>
</dbReference>
<dbReference type="RefSeq" id="WP_035621066.1">
    <property type="nucleotide sequence ID" value="NZ_JBEWQG010000023.1"/>
</dbReference>
<evidence type="ECO:0000256" key="6">
    <source>
        <dbReference type="ARBA" id="ARBA00023236"/>
    </source>
</evidence>
<dbReference type="InterPro" id="IPR039418">
    <property type="entry name" value="LexA-like"/>
</dbReference>
<evidence type="ECO:0000256" key="3">
    <source>
        <dbReference type="ARBA" id="ARBA00022801"/>
    </source>
</evidence>
<protein>
    <submittedName>
        <fullName evidence="9">Peptidase S24</fullName>
    </submittedName>
</protein>
<evidence type="ECO:0000256" key="4">
    <source>
        <dbReference type="ARBA" id="ARBA00022813"/>
    </source>
</evidence>
<dbReference type="GO" id="GO:0003677">
    <property type="term" value="F:DNA binding"/>
    <property type="evidence" value="ECO:0007669"/>
    <property type="project" value="InterPro"/>
</dbReference>
<evidence type="ECO:0000256" key="1">
    <source>
        <dbReference type="ARBA" id="ARBA00007484"/>
    </source>
</evidence>
<dbReference type="GO" id="GO:0006281">
    <property type="term" value="P:DNA repair"/>
    <property type="evidence" value="ECO:0007669"/>
    <property type="project" value="UniProtKB-KW"/>
</dbReference>
<gene>
    <name evidence="10" type="ORF">B0A62_02320</name>
    <name evidence="9" type="ORF">IW20_09125</name>
</gene>
<keyword evidence="2" id="KW-0227">DNA damage</keyword>
<dbReference type="Gene3D" id="2.10.109.10">
    <property type="entry name" value="Umud Fragment, subunit A"/>
    <property type="match status" value="1"/>
</dbReference>
<reference evidence="10 12" key="2">
    <citation type="submission" date="2016-11" db="EMBL/GenBank/DDBJ databases">
        <title>Whole genomes of Flavobacteriaceae.</title>
        <authorList>
            <person name="Stine C."/>
            <person name="Li C."/>
            <person name="Tadesse D."/>
        </authorList>
    </citation>
    <scope>NUCLEOTIDE SEQUENCE [LARGE SCALE GENOMIC DNA]</scope>
    <source>
        <strain evidence="10 12">ATCC 29551</strain>
    </source>
</reference>
<sequence>MKLRSLNNDDTTLEFYIPDYSSKLEIPFFDVGISAGFPSPADDFIELTIDLNKEFIKNKDTTFFAKVKGHSMKDVGISDGDLLIIDKSLEPQNNKIAVCQVDGKFTVKRIKIEKDIVWLIAENEDYEPIKVTSENELLIWGIVVHSIKSF</sequence>
<dbReference type="SUPFAM" id="SSF51306">
    <property type="entry name" value="LexA/Signal peptidase"/>
    <property type="match status" value="1"/>
</dbReference>
<keyword evidence="12" id="KW-1185">Reference proteome</keyword>
<evidence type="ECO:0000256" key="2">
    <source>
        <dbReference type="ARBA" id="ARBA00022763"/>
    </source>
</evidence>
<name>A0A086AJQ6_FLAHY</name>
<dbReference type="InterPro" id="IPR015927">
    <property type="entry name" value="Peptidase_S24_S26A/B/C"/>
</dbReference>
<feature type="domain" description="Peptidase S24/S26A/S26B/S26C" evidence="8">
    <location>
        <begin position="32"/>
        <end position="144"/>
    </location>
</feature>
<dbReference type="Proteomes" id="UP000198424">
    <property type="component" value="Unassembled WGS sequence"/>
</dbReference>
<keyword evidence="3 7" id="KW-0378">Hydrolase</keyword>
<dbReference type="GO" id="GO:0016787">
    <property type="term" value="F:hydrolase activity"/>
    <property type="evidence" value="ECO:0007669"/>
    <property type="project" value="UniProtKB-KW"/>
</dbReference>
<dbReference type="EMBL" id="MUGY01000002">
    <property type="protein sequence ID" value="OXA97714.1"/>
    <property type="molecule type" value="Genomic_DNA"/>
</dbReference>
<dbReference type="eggNOG" id="COG1974">
    <property type="taxonomic scope" value="Bacteria"/>
</dbReference>
<dbReference type="CDD" id="cd06529">
    <property type="entry name" value="S24_LexA-like"/>
    <property type="match status" value="1"/>
</dbReference>
<dbReference type="NCBIfam" id="NF007621">
    <property type="entry name" value="PRK10276.1"/>
    <property type="match status" value="1"/>
</dbReference>